<dbReference type="CDD" id="cd06550">
    <property type="entry name" value="TM_ABC_iron-siderophores_like"/>
    <property type="match status" value="1"/>
</dbReference>
<name>A0AAE3DLR0_9FIRM</name>
<keyword evidence="10" id="KW-1185">Reference proteome</keyword>
<evidence type="ECO:0000256" key="2">
    <source>
        <dbReference type="ARBA" id="ARBA00007935"/>
    </source>
</evidence>
<evidence type="ECO:0000256" key="6">
    <source>
        <dbReference type="ARBA" id="ARBA00022989"/>
    </source>
</evidence>
<comment type="similarity">
    <text evidence="2">Belongs to the binding-protein-dependent transport system permease family. FecCD subfamily.</text>
</comment>
<protein>
    <submittedName>
        <fullName evidence="9">Iron ABC transporter permease</fullName>
    </submittedName>
</protein>
<dbReference type="FunFam" id="1.10.3470.10:FF:000001">
    <property type="entry name" value="Vitamin B12 ABC transporter permease BtuC"/>
    <property type="match status" value="1"/>
</dbReference>
<evidence type="ECO:0000256" key="3">
    <source>
        <dbReference type="ARBA" id="ARBA00022448"/>
    </source>
</evidence>
<dbReference type="Gene3D" id="1.10.3470.10">
    <property type="entry name" value="ABC transporter involved in vitamin B12 uptake, BtuC"/>
    <property type="match status" value="1"/>
</dbReference>
<keyword evidence="4" id="KW-1003">Cell membrane</keyword>
<dbReference type="Proteomes" id="UP001198962">
    <property type="component" value="Unassembled WGS sequence"/>
</dbReference>
<dbReference type="SUPFAM" id="SSF81345">
    <property type="entry name" value="ABC transporter involved in vitamin B12 uptake, BtuC"/>
    <property type="match status" value="1"/>
</dbReference>
<dbReference type="InterPro" id="IPR037294">
    <property type="entry name" value="ABC_BtuC-like"/>
</dbReference>
<feature type="transmembrane region" description="Helical" evidence="8">
    <location>
        <begin position="303"/>
        <end position="322"/>
    </location>
</feature>
<evidence type="ECO:0000256" key="8">
    <source>
        <dbReference type="SAM" id="Phobius"/>
    </source>
</evidence>
<keyword evidence="7 8" id="KW-0472">Membrane</keyword>
<sequence length="358" mass="37432">MFRVNGKQGKSGREFLLFLLLLVGLLISMVATVSIGSTGISFSETAGIIVDKIFGGSEKLAQGVYSVPHFQIIWNIRLPRVIFAVVCGAGLAVCGSAMQAIVLNPIADPYILGISSGASAGAAWALLMPFPLFAGQYQTTVSAFLGALLSAGVVYLMAKSAGGGKLQPVTLLLSGTAVNAVMSAVTSFLIFLAKSPESIASVYNWQMGSIASAQWKSLALPTVCVIAGSIICTIAGRQFNMMMMGDDDAMAMGMRVRLFRNSVFILCSVMVASLVSVTGIIGFVGLVVPHTVRFLAGTSDNRIVLPFSALFGGIYLAWADALARGGFGVAELPLGIITAFVGAPFFLFLMIRSGYGGH</sequence>
<reference evidence="9" key="1">
    <citation type="submission" date="2021-10" db="EMBL/GenBank/DDBJ databases">
        <title>Anaerobic single-cell dispensing facilitates the cultivation of human gut bacteria.</title>
        <authorList>
            <person name="Afrizal A."/>
        </authorList>
    </citation>
    <scope>NUCLEOTIDE SEQUENCE</scope>
    <source>
        <strain evidence="9">CLA-AA-H274</strain>
    </source>
</reference>
<dbReference type="GO" id="GO:0005886">
    <property type="term" value="C:plasma membrane"/>
    <property type="evidence" value="ECO:0007669"/>
    <property type="project" value="UniProtKB-SubCell"/>
</dbReference>
<keyword evidence="6 8" id="KW-1133">Transmembrane helix</keyword>
<feature type="transmembrane region" description="Helical" evidence="8">
    <location>
        <begin position="334"/>
        <end position="355"/>
    </location>
</feature>
<dbReference type="PANTHER" id="PTHR30472">
    <property type="entry name" value="FERRIC ENTEROBACTIN TRANSPORT SYSTEM PERMEASE PROTEIN"/>
    <property type="match status" value="1"/>
</dbReference>
<comment type="subcellular location">
    <subcellularLocation>
        <location evidence="1">Cell membrane</location>
        <topology evidence="1">Multi-pass membrane protein</topology>
    </subcellularLocation>
</comment>
<evidence type="ECO:0000256" key="5">
    <source>
        <dbReference type="ARBA" id="ARBA00022692"/>
    </source>
</evidence>
<feature type="transmembrane region" description="Helical" evidence="8">
    <location>
        <begin position="81"/>
        <end position="103"/>
    </location>
</feature>
<comment type="caution">
    <text evidence="9">The sequence shown here is derived from an EMBL/GenBank/DDBJ whole genome shotgun (WGS) entry which is preliminary data.</text>
</comment>
<feature type="transmembrane region" description="Helical" evidence="8">
    <location>
        <begin position="263"/>
        <end position="288"/>
    </location>
</feature>
<evidence type="ECO:0000313" key="9">
    <source>
        <dbReference type="EMBL" id="MCC2165271.1"/>
    </source>
</evidence>
<dbReference type="InterPro" id="IPR000522">
    <property type="entry name" value="ABC_transptr_permease_BtuC"/>
</dbReference>
<evidence type="ECO:0000256" key="7">
    <source>
        <dbReference type="ARBA" id="ARBA00023136"/>
    </source>
</evidence>
<evidence type="ECO:0000256" key="1">
    <source>
        <dbReference type="ARBA" id="ARBA00004651"/>
    </source>
</evidence>
<dbReference type="AlphaFoldDB" id="A0AAE3DLR0"/>
<dbReference type="EMBL" id="JAJEPU010000030">
    <property type="protein sequence ID" value="MCC2165271.1"/>
    <property type="molecule type" value="Genomic_DNA"/>
</dbReference>
<dbReference type="RefSeq" id="WP_308451626.1">
    <property type="nucleotide sequence ID" value="NZ_JAJEPU010000030.1"/>
</dbReference>
<keyword evidence="5 8" id="KW-0812">Transmembrane</keyword>
<evidence type="ECO:0000256" key="4">
    <source>
        <dbReference type="ARBA" id="ARBA00022475"/>
    </source>
</evidence>
<dbReference type="PANTHER" id="PTHR30472:SF25">
    <property type="entry name" value="ABC TRANSPORTER PERMEASE PROTEIN MJ0876-RELATED"/>
    <property type="match status" value="1"/>
</dbReference>
<feature type="transmembrane region" description="Helical" evidence="8">
    <location>
        <begin position="213"/>
        <end position="235"/>
    </location>
</feature>
<accession>A0AAE3DLR0</accession>
<keyword evidence="3" id="KW-0813">Transport</keyword>
<dbReference type="GO" id="GO:0033214">
    <property type="term" value="P:siderophore-iron import into cell"/>
    <property type="evidence" value="ECO:0007669"/>
    <property type="project" value="TreeGrafter"/>
</dbReference>
<gene>
    <name evidence="9" type="ORF">LKD32_10360</name>
</gene>
<feature type="transmembrane region" description="Helical" evidence="8">
    <location>
        <begin position="170"/>
        <end position="193"/>
    </location>
</feature>
<feature type="transmembrane region" description="Helical" evidence="8">
    <location>
        <begin position="140"/>
        <end position="158"/>
    </location>
</feature>
<organism evidence="9 10">
    <name type="scientific">Brotaphodocola catenula</name>
    <dbReference type="NCBI Taxonomy" id="2885361"/>
    <lineage>
        <taxon>Bacteria</taxon>
        <taxon>Bacillati</taxon>
        <taxon>Bacillota</taxon>
        <taxon>Clostridia</taxon>
        <taxon>Lachnospirales</taxon>
        <taxon>Lachnospiraceae</taxon>
        <taxon>Brotaphodocola</taxon>
    </lineage>
</organism>
<evidence type="ECO:0000313" key="10">
    <source>
        <dbReference type="Proteomes" id="UP001198962"/>
    </source>
</evidence>
<dbReference type="GO" id="GO:0022857">
    <property type="term" value="F:transmembrane transporter activity"/>
    <property type="evidence" value="ECO:0007669"/>
    <property type="project" value="InterPro"/>
</dbReference>
<dbReference type="Pfam" id="PF01032">
    <property type="entry name" value="FecCD"/>
    <property type="match status" value="1"/>
</dbReference>
<proteinExistence type="inferred from homology"/>